<organism evidence="2 3">
    <name type="scientific">Eumeta variegata</name>
    <name type="common">Bagworm moth</name>
    <name type="synonym">Eumeta japonica</name>
    <dbReference type="NCBI Taxonomy" id="151549"/>
    <lineage>
        <taxon>Eukaryota</taxon>
        <taxon>Metazoa</taxon>
        <taxon>Ecdysozoa</taxon>
        <taxon>Arthropoda</taxon>
        <taxon>Hexapoda</taxon>
        <taxon>Insecta</taxon>
        <taxon>Pterygota</taxon>
        <taxon>Neoptera</taxon>
        <taxon>Endopterygota</taxon>
        <taxon>Lepidoptera</taxon>
        <taxon>Glossata</taxon>
        <taxon>Ditrysia</taxon>
        <taxon>Tineoidea</taxon>
        <taxon>Psychidae</taxon>
        <taxon>Oiketicinae</taxon>
        <taxon>Eumeta</taxon>
    </lineage>
</organism>
<evidence type="ECO:0000313" key="3">
    <source>
        <dbReference type="Proteomes" id="UP000299102"/>
    </source>
</evidence>
<reference evidence="2 3" key="1">
    <citation type="journal article" date="2019" name="Commun. Biol.">
        <title>The bagworm genome reveals a unique fibroin gene that provides high tensile strength.</title>
        <authorList>
            <person name="Kono N."/>
            <person name="Nakamura H."/>
            <person name="Ohtoshi R."/>
            <person name="Tomita M."/>
            <person name="Numata K."/>
            <person name="Arakawa K."/>
        </authorList>
    </citation>
    <scope>NUCLEOTIDE SEQUENCE [LARGE SCALE GENOMIC DNA]</scope>
</reference>
<evidence type="ECO:0000256" key="1">
    <source>
        <dbReference type="SAM" id="MobiDB-lite"/>
    </source>
</evidence>
<dbReference type="AlphaFoldDB" id="A0A4C1V155"/>
<keyword evidence="3" id="KW-1185">Reference proteome</keyword>
<accession>A0A4C1V155</accession>
<feature type="region of interest" description="Disordered" evidence="1">
    <location>
        <begin position="1"/>
        <end position="24"/>
    </location>
</feature>
<evidence type="ECO:0000313" key="2">
    <source>
        <dbReference type="EMBL" id="GBP32518.1"/>
    </source>
</evidence>
<comment type="caution">
    <text evidence="2">The sequence shown here is derived from an EMBL/GenBank/DDBJ whole genome shotgun (WGS) entry which is preliminary data.</text>
</comment>
<gene>
    <name evidence="2" type="ORF">EVAR_23927_1</name>
</gene>
<sequence length="116" mass="13463">MTLSNRHDPTPIGQGGSSGLEEQRRSLRDPLPEKFVLFVVKEFGYMPSQCILSPSNSSMTIISSNKAMDNQTAIRMELNKIILCWRYNASRSLYQLSKKKERRKIWVRNWISRRGT</sequence>
<dbReference type="Proteomes" id="UP000299102">
    <property type="component" value="Unassembled WGS sequence"/>
</dbReference>
<dbReference type="EMBL" id="BGZK01000261">
    <property type="protein sequence ID" value="GBP32518.1"/>
    <property type="molecule type" value="Genomic_DNA"/>
</dbReference>
<proteinExistence type="predicted"/>
<name>A0A4C1V155_EUMVA</name>
<protein>
    <submittedName>
        <fullName evidence="2">Uncharacterized protein</fullName>
    </submittedName>
</protein>